<proteinExistence type="predicted"/>
<name>R9NZ86_PSEHS</name>
<sequence length="80" mass="9134">MLVPVEREVRASSRLAVLRQVGVGLLYWRRCFAKAWRFIVRTHRPDCLPEICQEFASPLSDISFAPLKHGQSVTLVVVNI</sequence>
<dbReference type="GeneID" id="24107029"/>
<dbReference type="EMBL" id="DF238783">
    <property type="protein sequence ID" value="GAC94163.1"/>
    <property type="molecule type" value="Genomic_DNA"/>
</dbReference>
<accession>R9NZ86</accession>
<dbReference type="RefSeq" id="XP_012187750.1">
    <property type="nucleotide sequence ID" value="XM_012332360.1"/>
</dbReference>
<gene>
    <name evidence="1" type="ORF">PHSY_001734</name>
</gene>
<protein>
    <submittedName>
        <fullName evidence="1">Uncharacterized protein</fullName>
    </submittedName>
</protein>
<dbReference type="HOGENOM" id="CLU_2590772_0_0_1"/>
<evidence type="ECO:0000313" key="2">
    <source>
        <dbReference type="Proteomes" id="UP000014071"/>
    </source>
</evidence>
<organism evidence="1 2">
    <name type="scientific">Pseudozyma hubeiensis (strain SY62)</name>
    <name type="common">Yeast</name>
    <dbReference type="NCBI Taxonomy" id="1305764"/>
    <lineage>
        <taxon>Eukaryota</taxon>
        <taxon>Fungi</taxon>
        <taxon>Dikarya</taxon>
        <taxon>Basidiomycota</taxon>
        <taxon>Ustilaginomycotina</taxon>
        <taxon>Ustilaginomycetes</taxon>
        <taxon>Ustilaginales</taxon>
        <taxon>Ustilaginaceae</taxon>
        <taxon>Pseudozyma</taxon>
    </lineage>
</organism>
<dbReference type="Proteomes" id="UP000014071">
    <property type="component" value="Unassembled WGS sequence"/>
</dbReference>
<keyword evidence="2" id="KW-1185">Reference proteome</keyword>
<reference evidence="2" key="1">
    <citation type="journal article" date="2013" name="Genome Announc.">
        <title>Draft genome sequence of the basidiomycetous yeast-like fungus Pseudozyma hubeiensis SY62, which produces an abundant amount of the biosurfactant mannosylerythritol lipids.</title>
        <authorList>
            <person name="Konishi M."/>
            <person name="Hatada Y."/>
            <person name="Horiuchi J."/>
        </authorList>
    </citation>
    <scope>NUCLEOTIDE SEQUENCE [LARGE SCALE GENOMIC DNA]</scope>
    <source>
        <strain evidence="2">SY62</strain>
    </source>
</reference>
<evidence type="ECO:0000313" key="1">
    <source>
        <dbReference type="EMBL" id="GAC94163.1"/>
    </source>
</evidence>
<dbReference type="AlphaFoldDB" id="R9NZ86"/>